<dbReference type="EMBL" id="JBAKAZ010000062">
    <property type="protein sequence ID" value="MEL0630534.1"/>
    <property type="molecule type" value="Genomic_DNA"/>
</dbReference>
<proteinExistence type="predicted"/>
<dbReference type="PANTHER" id="PTHR28008:SF1">
    <property type="entry name" value="DOMAIN PROTEIN, PUTATIVE (AFU_ORTHOLOGUE AFUA_3G10980)-RELATED"/>
    <property type="match status" value="1"/>
</dbReference>
<feature type="domain" description="VanZ-like" evidence="2">
    <location>
        <begin position="41"/>
        <end position="112"/>
    </location>
</feature>
<feature type="transmembrane region" description="Helical" evidence="1">
    <location>
        <begin position="12"/>
        <end position="32"/>
    </location>
</feature>
<keyword evidence="4" id="KW-1185">Reference proteome</keyword>
<feature type="transmembrane region" description="Helical" evidence="1">
    <location>
        <begin position="44"/>
        <end position="59"/>
    </location>
</feature>
<evidence type="ECO:0000313" key="4">
    <source>
        <dbReference type="Proteomes" id="UP001369082"/>
    </source>
</evidence>
<comment type="caution">
    <text evidence="3">The sequence shown here is derived from an EMBL/GenBank/DDBJ whole genome shotgun (WGS) entry which is preliminary data.</text>
</comment>
<reference evidence="3 4" key="1">
    <citation type="submission" date="2024-02" db="EMBL/GenBank/DDBJ databases">
        <title>Bacteria isolated from the canopy kelp, Nereocystis luetkeana.</title>
        <authorList>
            <person name="Pfister C.A."/>
            <person name="Younker I.T."/>
            <person name="Light S.H."/>
        </authorList>
    </citation>
    <scope>NUCLEOTIDE SEQUENCE [LARGE SCALE GENOMIC DNA]</scope>
    <source>
        <strain evidence="3 4">TI.1.05</strain>
    </source>
</reference>
<dbReference type="RefSeq" id="WP_341598661.1">
    <property type="nucleotide sequence ID" value="NZ_JBAKAZ010000062.1"/>
</dbReference>
<protein>
    <submittedName>
        <fullName evidence="3">VanZ family protein</fullName>
    </submittedName>
</protein>
<dbReference type="Pfam" id="PF04892">
    <property type="entry name" value="VanZ"/>
    <property type="match status" value="1"/>
</dbReference>
<feature type="transmembrane region" description="Helical" evidence="1">
    <location>
        <begin position="64"/>
        <end position="83"/>
    </location>
</feature>
<accession>A0ABU9GT75</accession>
<name>A0ABU9GT75_9GAMM</name>
<keyword evidence="1" id="KW-1133">Transmembrane helix</keyword>
<keyword evidence="1" id="KW-0472">Membrane</keyword>
<organism evidence="3 4">
    <name type="scientific">Psychromonas aquatilis</name>
    <dbReference type="NCBI Taxonomy" id="2005072"/>
    <lineage>
        <taxon>Bacteria</taxon>
        <taxon>Pseudomonadati</taxon>
        <taxon>Pseudomonadota</taxon>
        <taxon>Gammaproteobacteria</taxon>
        <taxon>Alteromonadales</taxon>
        <taxon>Psychromonadaceae</taxon>
        <taxon>Psychromonas</taxon>
    </lineage>
</organism>
<evidence type="ECO:0000259" key="2">
    <source>
        <dbReference type="Pfam" id="PF04892"/>
    </source>
</evidence>
<evidence type="ECO:0000313" key="3">
    <source>
        <dbReference type="EMBL" id="MEL0630534.1"/>
    </source>
</evidence>
<feature type="transmembrane region" description="Helical" evidence="1">
    <location>
        <begin position="95"/>
        <end position="112"/>
    </location>
</feature>
<dbReference type="InterPro" id="IPR006976">
    <property type="entry name" value="VanZ-like"/>
</dbReference>
<sequence>MIRAAIQLIRDYWVLLSLLLLTLIVVLSLTPLSKLPSISGSDKVHHFIAYSVLSLPLMLKKPRYWFAVLLIFTVLSGAIEVIQPYTSRYGDWLDLYTNIGGLFCGSILAYFINWCSPAPRLIINNQ</sequence>
<dbReference type="PANTHER" id="PTHR28008">
    <property type="entry name" value="DOMAIN PROTEIN, PUTATIVE (AFU_ORTHOLOGUE AFUA_3G10980)-RELATED"/>
    <property type="match status" value="1"/>
</dbReference>
<evidence type="ECO:0000256" key="1">
    <source>
        <dbReference type="SAM" id="Phobius"/>
    </source>
</evidence>
<gene>
    <name evidence="3" type="ORF">V6256_13035</name>
</gene>
<dbReference type="Proteomes" id="UP001369082">
    <property type="component" value="Unassembled WGS sequence"/>
</dbReference>
<keyword evidence="1" id="KW-0812">Transmembrane</keyword>